<protein>
    <recommendedName>
        <fullName evidence="9">4Fe-4S ferredoxin-type domain-containing protein</fullName>
    </recommendedName>
</protein>
<dbReference type="GO" id="GO:0016491">
    <property type="term" value="F:oxidoreductase activity"/>
    <property type="evidence" value="ECO:0007669"/>
    <property type="project" value="UniProtKB-KW"/>
</dbReference>
<keyword evidence="5" id="KW-0274">FAD</keyword>
<keyword evidence="6" id="KW-0560">Oxidoreductase</keyword>
<feature type="domain" description="4Fe-4S ferredoxin-type" evidence="9">
    <location>
        <begin position="207"/>
        <end position="236"/>
    </location>
</feature>
<dbReference type="InterPro" id="IPR017896">
    <property type="entry name" value="4Fe4S_Fe-S-bd"/>
</dbReference>
<dbReference type="InterPro" id="IPR036188">
    <property type="entry name" value="FAD/NAD-bd_sf"/>
</dbReference>
<dbReference type="GO" id="GO:0046872">
    <property type="term" value="F:metal ion binding"/>
    <property type="evidence" value="ECO:0007669"/>
    <property type="project" value="UniProtKB-KW"/>
</dbReference>
<evidence type="ECO:0000259" key="9">
    <source>
        <dbReference type="PROSITE" id="PS51379"/>
    </source>
</evidence>
<dbReference type="PANTHER" id="PTHR43498">
    <property type="entry name" value="FERREDOXIN:COB-COM HETERODISULFIDE REDUCTASE SUBUNIT A"/>
    <property type="match status" value="1"/>
</dbReference>
<keyword evidence="4" id="KW-0479">Metal-binding</keyword>
<dbReference type="Gene3D" id="1.10.1060.10">
    <property type="entry name" value="Alpha-helical ferredoxin"/>
    <property type="match status" value="1"/>
</dbReference>
<organism evidence="10">
    <name type="scientific">marine sediment metagenome</name>
    <dbReference type="NCBI Taxonomy" id="412755"/>
    <lineage>
        <taxon>unclassified sequences</taxon>
        <taxon>metagenomes</taxon>
        <taxon>ecological metagenomes</taxon>
    </lineage>
</organism>
<dbReference type="GO" id="GO:0051539">
    <property type="term" value="F:4 iron, 4 sulfur cluster binding"/>
    <property type="evidence" value="ECO:0007669"/>
    <property type="project" value="UniProtKB-KW"/>
</dbReference>
<dbReference type="SUPFAM" id="SSF51905">
    <property type="entry name" value="FAD/NAD(P)-binding domain"/>
    <property type="match status" value="1"/>
</dbReference>
<keyword evidence="3" id="KW-0004">4Fe-4S</keyword>
<dbReference type="InterPro" id="IPR039650">
    <property type="entry name" value="HdrA-like"/>
</dbReference>
<gene>
    <name evidence="10" type="ORF">S01H4_03858</name>
</gene>
<keyword evidence="7" id="KW-0408">Iron</keyword>
<reference evidence="10" key="1">
    <citation type="journal article" date="2014" name="Front. Microbiol.">
        <title>High frequency of phylogenetically diverse reductive dehalogenase-homologous genes in deep subseafloor sedimentary metagenomes.</title>
        <authorList>
            <person name="Kawai M."/>
            <person name="Futagami T."/>
            <person name="Toyoda A."/>
            <person name="Takaki Y."/>
            <person name="Nishi S."/>
            <person name="Hori S."/>
            <person name="Arai W."/>
            <person name="Tsubouchi T."/>
            <person name="Morono Y."/>
            <person name="Uchiyama I."/>
            <person name="Ito T."/>
            <person name="Fujiyama A."/>
            <person name="Inagaki F."/>
            <person name="Takami H."/>
        </authorList>
    </citation>
    <scope>NUCLEOTIDE SEQUENCE</scope>
    <source>
        <strain evidence="10">Expedition CK06-06</strain>
    </source>
</reference>
<evidence type="ECO:0000256" key="8">
    <source>
        <dbReference type="ARBA" id="ARBA00023014"/>
    </source>
</evidence>
<comment type="caution">
    <text evidence="10">The sequence shown here is derived from an EMBL/GenBank/DDBJ whole genome shotgun (WGS) entry which is preliminary data.</text>
</comment>
<evidence type="ECO:0000256" key="3">
    <source>
        <dbReference type="ARBA" id="ARBA00022485"/>
    </source>
</evidence>
<comment type="cofactor">
    <cofactor evidence="1">
        <name>FAD</name>
        <dbReference type="ChEBI" id="CHEBI:57692"/>
    </cofactor>
</comment>
<dbReference type="PROSITE" id="PS51379">
    <property type="entry name" value="4FE4S_FER_2"/>
    <property type="match status" value="2"/>
</dbReference>
<dbReference type="EMBL" id="BART01000982">
    <property type="protein sequence ID" value="GAG59912.1"/>
    <property type="molecule type" value="Genomic_DNA"/>
</dbReference>
<name>X0ZPD3_9ZZZZ</name>
<sequence>MEDISKISKELEKIGSVLVVGGGTAGVQAAFDLVESGFKVYLVEKSWTLGGKMAQLDKTYPTLDCFFCGIAPEPLGCLRNFDVETMAFDDALVDISEKRMCRATIVRKPHYIDGKHFNLEILSSVEVSRVRGYPGNFEVALYKTPNFVDINKCTGCGKCAEVCPVKIPSEYDASLVERKIIYRPYPQIMKNIFRIDKIDLKEEVQKYHPELDIKSCLSCRKCEEICPEGAINFNAVPEMQYINVGAIILAQGFELIDPFTITDPIFSNSLLILEISSIRIHYKNT</sequence>
<dbReference type="Pfam" id="PF13237">
    <property type="entry name" value="Fer4_10"/>
    <property type="match status" value="1"/>
</dbReference>
<evidence type="ECO:0000256" key="2">
    <source>
        <dbReference type="ARBA" id="ARBA00006561"/>
    </source>
</evidence>
<evidence type="ECO:0000256" key="1">
    <source>
        <dbReference type="ARBA" id="ARBA00001974"/>
    </source>
</evidence>
<dbReference type="InterPro" id="IPR017900">
    <property type="entry name" value="4Fe4S_Fe_S_CS"/>
</dbReference>
<dbReference type="Gene3D" id="3.40.50.720">
    <property type="entry name" value="NAD(P)-binding Rossmann-like Domain"/>
    <property type="match status" value="1"/>
</dbReference>
<evidence type="ECO:0000256" key="6">
    <source>
        <dbReference type="ARBA" id="ARBA00023002"/>
    </source>
</evidence>
<keyword evidence="5" id="KW-0285">Flavoprotein</keyword>
<evidence type="ECO:0000256" key="7">
    <source>
        <dbReference type="ARBA" id="ARBA00023004"/>
    </source>
</evidence>
<dbReference type="Pfam" id="PF12831">
    <property type="entry name" value="FAD_oxidored"/>
    <property type="match status" value="1"/>
</dbReference>
<dbReference type="PANTHER" id="PTHR43498:SF1">
    <property type="entry name" value="COB--COM HETERODISULFIDE REDUCTASE IRON-SULFUR SUBUNIT A"/>
    <property type="match status" value="1"/>
</dbReference>
<keyword evidence="8" id="KW-0411">Iron-sulfur</keyword>
<comment type="similarity">
    <text evidence="2">Belongs to the HdrA family.</text>
</comment>
<accession>X0ZPD3</accession>
<dbReference type="InterPro" id="IPR009051">
    <property type="entry name" value="Helical_ferredxn"/>
</dbReference>
<evidence type="ECO:0000256" key="5">
    <source>
        <dbReference type="ARBA" id="ARBA00022827"/>
    </source>
</evidence>
<feature type="domain" description="4Fe-4S ferredoxin-type" evidence="9">
    <location>
        <begin position="144"/>
        <end position="173"/>
    </location>
</feature>
<evidence type="ECO:0000256" key="4">
    <source>
        <dbReference type="ARBA" id="ARBA00022723"/>
    </source>
</evidence>
<dbReference type="SUPFAM" id="SSF54862">
    <property type="entry name" value="4Fe-4S ferredoxins"/>
    <property type="match status" value="1"/>
</dbReference>
<proteinExistence type="inferred from homology"/>
<dbReference type="PROSITE" id="PS00198">
    <property type="entry name" value="4FE4S_FER_1"/>
    <property type="match status" value="2"/>
</dbReference>
<dbReference type="AlphaFoldDB" id="X0ZPD3"/>
<evidence type="ECO:0000313" key="10">
    <source>
        <dbReference type="EMBL" id="GAG59912.1"/>
    </source>
</evidence>